<dbReference type="AlphaFoldDB" id="A0A2H1L798"/>
<keyword evidence="3" id="KW-1185">Reference proteome</keyword>
<dbReference type="Proteomes" id="UP000234462">
    <property type="component" value="Unassembled WGS sequence"/>
</dbReference>
<proteinExistence type="predicted"/>
<accession>A0A2H1L798</accession>
<feature type="compositionally biased region" description="Polar residues" evidence="1">
    <location>
        <begin position="1"/>
        <end position="13"/>
    </location>
</feature>
<evidence type="ECO:0000256" key="1">
    <source>
        <dbReference type="SAM" id="MobiDB-lite"/>
    </source>
</evidence>
<dbReference type="EMBL" id="FXZM01000012">
    <property type="protein sequence ID" value="SMY12781.1"/>
    <property type="molecule type" value="Genomic_DNA"/>
</dbReference>
<feature type="compositionally biased region" description="Basic and acidic residues" evidence="1">
    <location>
        <begin position="120"/>
        <end position="139"/>
    </location>
</feature>
<feature type="compositionally biased region" description="Low complexity" evidence="1">
    <location>
        <begin position="190"/>
        <end position="201"/>
    </location>
</feature>
<organism evidence="2 3">
    <name type="scientific">Brevibacterium jeotgali</name>
    <dbReference type="NCBI Taxonomy" id="1262550"/>
    <lineage>
        <taxon>Bacteria</taxon>
        <taxon>Bacillati</taxon>
        <taxon>Actinomycetota</taxon>
        <taxon>Actinomycetes</taxon>
        <taxon>Micrococcales</taxon>
        <taxon>Brevibacteriaceae</taxon>
        <taxon>Brevibacterium</taxon>
    </lineage>
</organism>
<name>A0A2H1L798_9MICO</name>
<feature type="region of interest" description="Disordered" evidence="1">
    <location>
        <begin position="244"/>
        <end position="268"/>
    </location>
</feature>
<sequence>MAARTSATVSSRTGPPASSLRRRPPARSSVIAPRPSPLPRSTCHCTEHSRHTIRHSTPSPAGEGPSPLMFYTLFEGTDTATNYDTSAATVQVRRSRMARRRNCRASVRSCRASARRTRRESRLLEPGDPAVRSDRHDTCQEEPSTGSSTRPEDPGRPFSADIRCGSRTTGPARQAPRRRPRTSGTRESAPQRTRTARAAALQPPPGPLRAVSGDVPESSGCANGAAPLVPYRVRRPRPRAMRWCAESTRRGPADTRDTYRPSRTMCPRSAARPIDHHAHHRSAGGSRIRPTAHEPDAAICWRGAKRTNVA</sequence>
<feature type="compositionally biased region" description="Basic and acidic residues" evidence="1">
    <location>
        <begin position="247"/>
        <end position="260"/>
    </location>
</feature>
<feature type="region of interest" description="Disordered" evidence="1">
    <location>
        <begin position="1"/>
        <end position="68"/>
    </location>
</feature>
<evidence type="ECO:0000313" key="2">
    <source>
        <dbReference type="EMBL" id="SMY12781.1"/>
    </source>
</evidence>
<reference evidence="3" key="1">
    <citation type="submission" date="2017-03" db="EMBL/GenBank/DDBJ databases">
        <authorList>
            <person name="Monnet C."/>
        </authorList>
    </citation>
    <scope>NUCLEOTIDE SEQUENCE [LARGE SCALE GENOMIC DNA]</scope>
    <source>
        <strain evidence="3">SJ5-8</strain>
    </source>
</reference>
<evidence type="ECO:0000313" key="3">
    <source>
        <dbReference type="Proteomes" id="UP000234462"/>
    </source>
</evidence>
<protein>
    <submittedName>
        <fullName evidence="2">Uncharacterized protein</fullName>
    </submittedName>
</protein>
<gene>
    <name evidence="2" type="ORF">BJEO58_02385</name>
</gene>
<feature type="region of interest" description="Disordered" evidence="1">
    <location>
        <begin position="95"/>
        <end position="224"/>
    </location>
</feature>